<keyword evidence="2" id="KW-0472">Membrane</keyword>
<name>A0A951QMW6_9CYAN</name>
<evidence type="ECO:0000313" key="4">
    <source>
        <dbReference type="Proteomes" id="UP000729701"/>
    </source>
</evidence>
<dbReference type="EMBL" id="JAHHGZ010000014">
    <property type="protein sequence ID" value="MBW4668688.1"/>
    <property type="molecule type" value="Genomic_DNA"/>
</dbReference>
<feature type="region of interest" description="Disordered" evidence="1">
    <location>
        <begin position="205"/>
        <end position="224"/>
    </location>
</feature>
<proteinExistence type="predicted"/>
<gene>
    <name evidence="3" type="primary">hpsA</name>
    <name evidence="3" type="ORF">KME60_14975</name>
</gene>
<reference evidence="3" key="1">
    <citation type="submission" date="2021-05" db="EMBL/GenBank/DDBJ databases">
        <authorList>
            <person name="Pietrasiak N."/>
            <person name="Ward R."/>
            <person name="Stajich J.E."/>
            <person name="Kurbessoian T."/>
        </authorList>
    </citation>
    <scope>NUCLEOTIDE SEQUENCE</scope>
    <source>
        <strain evidence="3">GSE-NOS-MK-12-04C</strain>
    </source>
</reference>
<reference evidence="3" key="2">
    <citation type="journal article" date="2022" name="Microbiol. Resour. Announc.">
        <title>Metagenome Sequencing to Explore Phylogenomics of Terrestrial Cyanobacteria.</title>
        <authorList>
            <person name="Ward R.D."/>
            <person name="Stajich J.E."/>
            <person name="Johansen J.R."/>
            <person name="Huntemann M."/>
            <person name="Clum A."/>
            <person name="Foster B."/>
            <person name="Foster B."/>
            <person name="Roux S."/>
            <person name="Palaniappan K."/>
            <person name="Varghese N."/>
            <person name="Mukherjee S."/>
            <person name="Reddy T.B.K."/>
            <person name="Daum C."/>
            <person name="Copeland A."/>
            <person name="Chen I.A."/>
            <person name="Ivanova N.N."/>
            <person name="Kyrpides N.C."/>
            <person name="Shapiro N."/>
            <person name="Eloe-Fadrosh E.A."/>
            <person name="Pietrasiak N."/>
        </authorList>
    </citation>
    <scope>NUCLEOTIDE SEQUENCE</scope>
    <source>
        <strain evidence="3">GSE-NOS-MK-12-04C</strain>
    </source>
</reference>
<feature type="compositionally biased region" description="Basic and acidic residues" evidence="1">
    <location>
        <begin position="1083"/>
        <end position="1095"/>
    </location>
</feature>
<dbReference type="Proteomes" id="UP000729701">
    <property type="component" value="Unassembled WGS sequence"/>
</dbReference>
<feature type="transmembrane region" description="Helical" evidence="2">
    <location>
        <begin position="50"/>
        <end position="72"/>
    </location>
</feature>
<keyword evidence="2" id="KW-0812">Transmembrane</keyword>
<dbReference type="NCBIfam" id="NF038301">
    <property type="entry name" value="EPS_HpsA"/>
    <property type="match status" value="1"/>
</dbReference>
<keyword evidence="2" id="KW-1133">Transmembrane helix</keyword>
<feature type="region of interest" description="Disordered" evidence="1">
    <location>
        <begin position="1561"/>
        <end position="1581"/>
    </location>
</feature>
<evidence type="ECO:0000256" key="2">
    <source>
        <dbReference type="SAM" id="Phobius"/>
    </source>
</evidence>
<evidence type="ECO:0000313" key="3">
    <source>
        <dbReference type="EMBL" id="MBW4668688.1"/>
    </source>
</evidence>
<feature type="compositionally biased region" description="Basic and acidic residues" evidence="1">
    <location>
        <begin position="1566"/>
        <end position="1575"/>
    </location>
</feature>
<feature type="compositionally biased region" description="Basic and acidic residues" evidence="1">
    <location>
        <begin position="205"/>
        <end position="217"/>
    </location>
</feature>
<comment type="caution">
    <text evidence="3">The sequence shown here is derived from an EMBL/GenBank/DDBJ whole genome shotgun (WGS) entry which is preliminary data.</text>
</comment>
<accession>A0A951QMW6</accession>
<feature type="region of interest" description="Disordered" evidence="1">
    <location>
        <begin position="1069"/>
        <end position="1104"/>
    </location>
</feature>
<dbReference type="InterPro" id="IPR049774">
    <property type="entry name" value="EPS_HpsA-like"/>
</dbReference>
<sequence>MFFNRKFVKTRKKYLIKLRKQFLSVIKKRKNWLLRAFLVRGRQPNRANAGFVLPTVAMVAVVVVLLTTAILFRSFERSKNSSNVRVNEVVLKAATPAIDRARTKIEQLFTDPTLPRSTPSDGSLYNSLNKDIKKYTFGDETPLVVSYDINGNKTIDTKDDKDNELTLEKKEAISTAWRFPVDTDNNGKYDSYTLYSISFRSPTRADDGKFDRNRSPLDARTPPMDDGSLGGLCAAAKGTSASLIGESGWYRSGSTLKKSFFVYAATVPITTDQTDTKFEKYKGNKGFSALEFQQDQERVPIVNNAVVYEDDLEITPGSGLRLNGSIFTNSNLLTALTGDPIRFYQVSSTDSCYFQPQNGKIIVGGNVGNGRITGSGEGTSVPVDLFQIKPKGATSYSPPQATIDGTNKSADNTAGDIAFNTKAYAQRIGLLVDTYRGSDPTKWKDYSSDPTQVKTNIKARTDDNPGLDPIEVRRDELETYFKKRTRKVPFAEVKLTDPADTTVTLQDTGTEILRPPAEWIDPTKITQLTLNIKSGKSKLPATEPNKLKEVYKEDEKLLGDRILVGNNLPALWYDSTINSKSFLGKNDEQKVGSGIKWDDWSDPKFQDRTRVTRVDQLISLAGVAERDGYFEDKATEKPKNVLDNVGGMRVVTGAGIYVDGPKSDANASFPWDSNSFYSGLPNKPQRPTWDKNFVDTDNTDVNKTWVSKLKFQGSDPIIVLPDTMPMTGGKDETAKGDLLMRATAVYHYVDNFGNAQTPIACVSSYYDPTSAITAQNATDLPASANPEVATTTLGKSNNGVVYPPPYTSDTDRKTAITTYSKQLKQQARLVFPDGRFVNEPLRHALENTKTFSMADNSAIDTAICAIKIFNEPSFKPSSSTPIPNGAIYETTFLDARQVKSIQQTANVASIPDTTPPDYTRSIEERQPLEVRVTVLDIDKLRKNKIGTSTSPQEYLLPNSGIIYATRDDALLDLSDKPSNNIDTRKLVSPTDYKVDPTRRPNGIMLINGSRLDREANYRDEEKGIILASNLPVYIKGHFNLHSEGGDPTKPVEEFEKALVLSTTPKDNWSNFYDRDGSPTTADKPNDNFACRKGDPRLPSTSCTKGDSWRPATIIADAVTILSKNYRFGFRNEGDYDLRNNEGDISSDIYKKQGFFDNNYLTSSAWFDAGYPKNNYPVQPVDPDVTQGSSSYVNNFVTPIQRRMKFNEYLMEICTKVPVSACTASDWFVDVNGSKMSATSQIGEKYTLITHKTGTTVDLAQDPEWRRYPRRVAFARDAEGKLKLDSTNKQPVPLGIDDSTSKIQEFPRTSSTLPRVKDLALWYRTTSKIDSSDTTYGYDKHLFYLNALKGDDPNEQPLLVPVLQIHVPEFGLDAGKDQKDLPEDKKRGIAEKNNWIPTATPTITNLAIAAGDSPGRPSESNGGLENFVRYLELWRGINSNISGSLIQYKRSAYATAPWQTVQLDASNKPKGTTTLFGPDYPQSYRNNVTEISTGNGMSPFYTPPTRQWGFDVALLSQLPDLFAQQFTIPPVRKPNEFFREVGRDDDWVKTLLCAKKADTPTQNAIDNDQRPTDFCKAKTGGT</sequence>
<protein>
    <submittedName>
        <fullName evidence="3">Hormogonium polysaccharide biosynthesis protein HpsA</fullName>
    </submittedName>
</protein>
<organism evidence="3 4">
    <name type="scientific">Cyanomargarita calcarea GSE-NOS-MK-12-04C</name>
    <dbReference type="NCBI Taxonomy" id="2839659"/>
    <lineage>
        <taxon>Bacteria</taxon>
        <taxon>Bacillati</taxon>
        <taxon>Cyanobacteriota</taxon>
        <taxon>Cyanophyceae</taxon>
        <taxon>Nostocales</taxon>
        <taxon>Cyanomargaritaceae</taxon>
        <taxon>Cyanomargarita</taxon>
    </lineage>
</organism>
<evidence type="ECO:0000256" key="1">
    <source>
        <dbReference type="SAM" id="MobiDB-lite"/>
    </source>
</evidence>